<dbReference type="PANTHER" id="PTHR33121:SF76">
    <property type="entry name" value="SIGNALING PROTEIN"/>
    <property type="match status" value="1"/>
</dbReference>
<evidence type="ECO:0000313" key="2">
    <source>
        <dbReference type="EMBL" id="KIL47490.1"/>
    </source>
</evidence>
<dbReference type="SMART" id="SM00052">
    <property type="entry name" value="EAL"/>
    <property type="match status" value="1"/>
</dbReference>
<dbReference type="SUPFAM" id="SSF141868">
    <property type="entry name" value="EAL domain-like"/>
    <property type="match status" value="1"/>
</dbReference>
<dbReference type="Proteomes" id="UP000031972">
    <property type="component" value="Unassembled WGS sequence"/>
</dbReference>
<evidence type="ECO:0000259" key="1">
    <source>
        <dbReference type="PROSITE" id="PS50883"/>
    </source>
</evidence>
<organism evidence="2 3">
    <name type="scientific">Jeotgalibacillus campisalis</name>
    <dbReference type="NCBI Taxonomy" id="220754"/>
    <lineage>
        <taxon>Bacteria</taxon>
        <taxon>Bacillati</taxon>
        <taxon>Bacillota</taxon>
        <taxon>Bacilli</taxon>
        <taxon>Bacillales</taxon>
        <taxon>Caryophanaceae</taxon>
        <taxon>Jeotgalibacillus</taxon>
    </lineage>
</organism>
<comment type="caution">
    <text evidence="2">The sequence shown here is derived from an EMBL/GenBank/DDBJ whole genome shotgun (WGS) entry which is preliminary data.</text>
</comment>
<dbReference type="InterPro" id="IPR035919">
    <property type="entry name" value="EAL_sf"/>
</dbReference>
<dbReference type="GO" id="GO:0071111">
    <property type="term" value="F:cyclic-guanylate-specific phosphodiesterase activity"/>
    <property type="evidence" value="ECO:0007669"/>
    <property type="project" value="InterPro"/>
</dbReference>
<name>A0A0C2RB00_9BACL</name>
<dbReference type="CDD" id="cd01948">
    <property type="entry name" value="EAL"/>
    <property type="match status" value="1"/>
</dbReference>
<dbReference type="PANTHER" id="PTHR33121">
    <property type="entry name" value="CYCLIC DI-GMP PHOSPHODIESTERASE PDEF"/>
    <property type="match status" value="1"/>
</dbReference>
<keyword evidence="3" id="KW-1185">Reference proteome</keyword>
<protein>
    <recommendedName>
        <fullName evidence="1">EAL domain-containing protein</fullName>
    </recommendedName>
</protein>
<proteinExistence type="predicted"/>
<dbReference type="InterPro" id="IPR001633">
    <property type="entry name" value="EAL_dom"/>
</dbReference>
<accession>A0A0C2RB00</accession>
<dbReference type="PROSITE" id="PS50883">
    <property type="entry name" value="EAL"/>
    <property type="match status" value="1"/>
</dbReference>
<dbReference type="EMBL" id="JXRR01000014">
    <property type="protein sequence ID" value="KIL47490.1"/>
    <property type="molecule type" value="Genomic_DNA"/>
</dbReference>
<dbReference type="Gene3D" id="3.20.20.450">
    <property type="entry name" value="EAL domain"/>
    <property type="match status" value="1"/>
</dbReference>
<reference evidence="2 3" key="1">
    <citation type="submission" date="2015-01" db="EMBL/GenBank/DDBJ databases">
        <title>Jeotgalibacillus campisalis genome sequencing.</title>
        <authorList>
            <person name="Goh K.M."/>
            <person name="Chan K.-G."/>
            <person name="Yaakop A.S."/>
            <person name="Ee R."/>
            <person name="Gan H.M."/>
            <person name="Chan C.S."/>
        </authorList>
    </citation>
    <scope>NUCLEOTIDE SEQUENCE [LARGE SCALE GENOMIC DNA]</scope>
    <source>
        <strain evidence="2 3">SF-57</strain>
    </source>
</reference>
<gene>
    <name evidence="2" type="ORF">KR50_16570</name>
</gene>
<evidence type="ECO:0000313" key="3">
    <source>
        <dbReference type="Proteomes" id="UP000031972"/>
    </source>
</evidence>
<dbReference type="Pfam" id="PF00563">
    <property type="entry name" value="EAL"/>
    <property type="match status" value="1"/>
</dbReference>
<dbReference type="InterPro" id="IPR050706">
    <property type="entry name" value="Cyclic-di-GMP_PDE-like"/>
</dbReference>
<sequence length="333" mass="38086">MSVDFEEKGTFFMKNISLNEVQSLSNSFYQSGFYIAMDYINLKDVEETAEKLFKMGFMEAQCGVAQKSDLTAFMDLSLFLKRIKNRETIEFIQNGSLVSHLQPILMVKSGEVYAYESLLRSKDPSENISPYELFKVANSTGFHSLLDQRAREEAIKAKKQYIQKGIKSFINFLPSTIYNPEFCLRHTFNIVKKYDIDPQDLVFEVVETEKINDVDHLKSVFSTYKREGIKVALDDVGAGFSTIEMLKLLEPDYVKIDRSFVSFCDTSEEKQAFLKEVNETSHNLGIKVLAEGIERQEELAVCQQLGLDLCQGYLFGKPSETPQILINERSFVS</sequence>
<dbReference type="PATRIC" id="fig|220754.4.peg.1677"/>
<dbReference type="AlphaFoldDB" id="A0A0C2RB00"/>
<feature type="domain" description="EAL" evidence="1">
    <location>
        <begin position="81"/>
        <end position="332"/>
    </location>
</feature>